<evidence type="ECO:0000313" key="1">
    <source>
        <dbReference type="EMBL" id="MDI5833272.1"/>
    </source>
</evidence>
<dbReference type="RefSeq" id="WP_282679810.1">
    <property type="nucleotide sequence ID" value="NZ_CP106875.1"/>
</dbReference>
<comment type="caution">
    <text evidence="1">The sequence shown here is derived from an EMBL/GenBank/DDBJ whole genome shotgun (WGS) entry which is preliminary data.</text>
</comment>
<dbReference type="EMBL" id="JAOTLW010000020">
    <property type="protein sequence ID" value="MDI5833272.1"/>
    <property type="molecule type" value="Genomic_DNA"/>
</dbReference>
<name>A0ABT6UFM8_9GAMM</name>
<reference evidence="1 2" key="1">
    <citation type="submission" date="2022-09" db="EMBL/GenBank/DDBJ databases">
        <title>The outer-membrane cytochrome OmcA is essential for infection of Shewanella oneidensis by a zebrafish-associated bacteriophage.</title>
        <authorList>
            <person name="Grenfell A.W."/>
            <person name="Intile P."/>
            <person name="Mcfarlane J."/>
            <person name="Leung D."/>
            <person name="Abdalla K."/>
            <person name="Wold M."/>
            <person name="Kees E."/>
            <person name="Gralnick J."/>
        </authorList>
    </citation>
    <scope>NUCLEOTIDE SEQUENCE [LARGE SCALE GENOMIC DNA]</scope>
    <source>
        <strain evidence="1 2">NF-5</strain>
    </source>
</reference>
<gene>
    <name evidence="1" type="ORF">ODY93_16950</name>
</gene>
<accession>A0ABT6UFM8</accession>
<proteinExistence type="predicted"/>
<evidence type="ECO:0000313" key="2">
    <source>
        <dbReference type="Proteomes" id="UP001159075"/>
    </source>
</evidence>
<dbReference type="Proteomes" id="UP001159075">
    <property type="component" value="Unassembled WGS sequence"/>
</dbReference>
<organism evidence="1 2">
    <name type="scientific">Shewanella xiamenensis</name>
    <dbReference type="NCBI Taxonomy" id="332186"/>
    <lineage>
        <taxon>Bacteria</taxon>
        <taxon>Pseudomonadati</taxon>
        <taxon>Pseudomonadota</taxon>
        <taxon>Gammaproteobacteria</taxon>
        <taxon>Alteromonadales</taxon>
        <taxon>Shewanellaceae</taxon>
        <taxon>Shewanella</taxon>
    </lineage>
</organism>
<keyword evidence="2" id="KW-1185">Reference proteome</keyword>
<sequence length="93" mass="10573">MSDDKNFLSIETASERLGPYISSDYKWPSLPTCGNWQLKFIVYQDGGLVMDFLDVDTGSWWSENNEILEIPYNVEGAEITVKILIEAGIPYMC</sequence>
<protein>
    <submittedName>
        <fullName evidence="1">Uncharacterized protein</fullName>
    </submittedName>
</protein>